<reference evidence="3 4" key="1">
    <citation type="submission" date="2024-06" db="EMBL/GenBank/DDBJ databases">
        <title>The Natural Products Discovery Center: Release of the First 8490 Sequenced Strains for Exploring Actinobacteria Biosynthetic Diversity.</title>
        <authorList>
            <person name="Kalkreuter E."/>
            <person name="Kautsar S.A."/>
            <person name="Yang D."/>
            <person name="Bader C.D."/>
            <person name="Teijaro C.N."/>
            <person name="Fluegel L."/>
            <person name="Davis C.M."/>
            <person name="Simpson J.R."/>
            <person name="Lauterbach L."/>
            <person name="Steele A.D."/>
            <person name="Gui C."/>
            <person name="Meng S."/>
            <person name="Li G."/>
            <person name="Viehrig K."/>
            <person name="Ye F."/>
            <person name="Su P."/>
            <person name="Kiefer A.F."/>
            <person name="Nichols A."/>
            <person name="Cepeda A.J."/>
            <person name="Yan W."/>
            <person name="Fan B."/>
            <person name="Jiang Y."/>
            <person name="Adhikari A."/>
            <person name="Zheng C.-J."/>
            <person name="Schuster L."/>
            <person name="Cowan T.M."/>
            <person name="Smanski M.J."/>
            <person name="Chevrette M.G."/>
            <person name="De Carvalho L.P.S."/>
            <person name="Shen B."/>
        </authorList>
    </citation>
    <scope>NUCLEOTIDE SEQUENCE [LARGE SCALE GENOMIC DNA]</scope>
    <source>
        <strain evidence="3 4">NPDC050100</strain>
    </source>
</reference>
<dbReference type="PANTHER" id="PTHR42776">
    <property type="entry name" value="SERINE PEPTIDASE S9 FAMILY MEMBER"/>
    <property type="match status" value="1"/>
</dbReference>
<sequence>MKAEERWQARFRAPRMTLPTWARQAPHHAVYRGDASGTWEIHAWDRSTGRTRQVTDRPGGTTHAAIDPTGQWIWWFADTDGDEYGGWMRQRFSGGPDIPVDTPPGHPGGLGLSVAGGAAVGRSGRDGFQVLLVRDQEDPVTIYEHGERASVAAMSLDGSLIAIDHSEHGDSRHPALRVVRANGRTVGELDDGTGKGVTGVRFAPALGDRRLLVLHERRGRHEPLIWDPATGEQREIWLRVPGEIDADWYHDGRALLIVHNHRGRTELLKYDLTGGGLTPIDSPRGVIDAAAPRPDGTVEYSWSSASQPPVIRSSNGHVVMNPGRAAPASVPVEDVDVEGPGGRIHALISRPEAGAPPYPTVFLLHGGPAAQDGDAFLPGVAAWVASGFAVVRVNYRGSIGYGSAWRDALHGDVGHIELADVTAVREWVVGRGVADPERLVLAGGSWGGYLTLLGLGTQPKIWAAGIAAAPIADHAAAYEDEAERLRAYHRALLGGSPDEMPERYAASSPITYADLVQAPLLVLVGENDPRCPIRQMEDYLEALARRGHDAHTYRYDAGHGTLVVEERIRQMSLQIDFAIRALAERE</sequence>
<dbReference type="PANTHER" id="PTHR42776:SF27">
    <property type="entry name" value="DIPEPTIDYL PEPTIDASE FAMILY MEMBER 6"/>
    <property type="match status" value="1"/>
</dbReference>
<evidence type="ECO:0000313" key="3">
    <source>
        <dbReference type="EMBL" id="MEV0972790.1"/>
    </source>
</evidence>
<dbReference type="Pfam" id="PF00326">
    <property type="entry name" value="Peptidase_S9"/>
    <property type="match status" value="1"/>
</dbReference>
<name>A0ABV3GMC7_MICGL</name>
<keyword evidence="4" id="KW-1185">Reference proteome</keyword>
<accession>A0ABV3GMC7</accession>
<proteinExistence type="predicted"/>
<dbReference type="InterPro" id="IPR001375">
    <property type="entry name" value="Peptidase_S9_cat"/>
</dbReference>
<evidence type="ECO:0000256" key="1">
    <source>
        <dbReference type="ARBA" id="ARBA00022801"/>
    </source>
</evidence>
<dbReference type="Gene3D" id="3.40.50.1820">
    <property type="entry name" value="alpha/beta hydrolase"/>
    <property type="match status" value="1"/>
</dbReference>
<comment type="caution">
    <text evidence="3">The sequence shown here is derived from an EMBL/GenBank/DDBJ whole genome shotgun (WGS) entry which is preliminary data.</text>
</comment>
<dbReference type="Proteomes" id="UP001551675">
    <property type="component" value="Unassembled WGS sequence"/>
</dbReference>
<gene>
    <name evidence="3" type="ORF">AB0I59_29655</name>
</gene>
<dbReference type="EMBL" id="JBFALK010000018">
    <property type="protein sequence ID" value="MEV0972790.1"/>
    <property type="molecule type" value="Genomic_DNA"/>
</dbReference>
<keyword evidence="1" id="KW-0378">Hydrolase</keyword>
<dbReference type="InterPro" id="IPR011042">
    <property type="entry name" value="6-blade_b-propeller_TolB-like"/>
</dbReference>
<dbReference type="SUPFAM" id="SSF82171">
    <property type="entry name" value="DPP6 N-terminal domain-like"/>
    <property type="match status" value="1"/>
</dbReference>
<protein>
    <submittedName>
        <fullName evidence="3">Prolyl oligopeptidase family serine peptidase</fullName>
    </submittedName>
</protein>
<dbReference type="SUPFAM" id="SSF53474">
    <property type="entry name" value="alpha/beta-Hydrolases"/>
    <property type="match status" value="1"/>
</dbReference>
<evidence type="ECO:0000259" key="2">
    <source>
        <dbReference type="Pfam" id="PF00326"/>
    </source>
</evidence>
<dbReference type="InterPro" id="IPR029058">
    <property type="entry name" value="AB_hydrolase_fold"/>
</dbReference>
<dbReference type="Gene3D" id="2.120.10.30">
    <property type="entry name" value="TolB, C-terminal domain"/>
    <property type="match status" value="1"/>
</dbReference>
<evidence type="ECO:0000313" key="4">
    <source>
        <dbReference type="Proteomes" id="UP001551675"/>
    </source>
</evidence>
<feature type="domain" description="Peptidase S9 prolyl oligopeptidase catalytic" evidence="2">
    <location>
        <begin position="383"/>
        <end position="583"/>
    </location>
</feature>
<organism evidence="3 4">
    <name type="scientific">Microtetraspora glauca</name>
    <dbReference type="NCBI Taxonomy" id="1996"/>
    <lineage>
        <taxon>Bacteria</taxon>
        <taxon>Bacillati</taxon>
        <taxon>Actinomycetota</taxon>
        <taxon>Actinomycetes</taxon>
        <taxon>Streptosporangiales</taxon>
        <taxon>Streptosporangiaceae</taxon>
        <taxon>Microtetraspora</taxon>
    </lineage>
</organism>